<dbReference type="EMBL" id="QGKX02001621">
    <property type="protein sequence ID" value="KAF3500370.1"/>
    <property type="molecule type" value="Genomic_DNA"/>
</dbReference>
<evidence type="ECO:0000313" key="1">
    <source>
        <dbReference type="EMBL" id="KAF3500370.1"/>
    </source>
</evidence>
<protein>
    <recommendedName>
        <fullName evidence="3">RNase H type-1 domain-containing protein</fullName>
    </recommendedName>
</protein>
<evidence type="ECO:0008006" key="3">
    <source>
        <dbReference type="Google" id="ProtNLM"/>
    </source>
</evidence>
<evidence type="ECO:0000313" key="2">
    <source>
        <dbReference type="Proteomes" id="UP000712600"/>
    </source>
</evidence>
<comment type="caution">
    <text evidence="1">The sequence shown here is derived from an EMBL/GenBank/DDBJ whole genome shotgun (WGS) entry which is preliminary data.</text>
</comment>
<dbReference type="Proteomes" id="UP000712600">
    <property type="component" value="Unassembled WGS sequence"/>
</dbReference>
<organism evidence="1 2">
    <name type="scientific">Brassica cretica</name>
    <name type="common">Mustard</name>
    <dbReference type="NCBI Taxonomy" id="69181"/>
    <lineage>
        <taxon>Eukaryota</taxon>
        <taxon>Viridiplantae</taxon>
        <taxon>Streptophyta</taxon>
        <taxon>Embryophyta</taxon>
        <taxon>Tracheophyta</taxon>
        <taxon>Spermatophyta</taxon>
        <taxon>Magnoliopsida</taxon>
        <taxon>eudicotyledons</taxon>
        <taxon>Gunneridae</taxon>
        <taxon>Pentapetalae</taxon>
        <taxon>rosids</taxon>
        <taxon>malvids</taxon>
        <taxon>Brassicales</taxon>
        <taxon>Brassicaceae</taxon>
        <taxon>Brassiceae</taxon>
        <taxon>Brassica</taxon>
    </lineage>
</organism>
<gene>
    <name evidence="1" type="ORF">F2Q69_00040265</name>
</gene>
<sequence>MPHHTTSSLTKPPSALTTGPGVTCHVDDAWCPTTGLCGLGGIFTGTDISSLTTICKSHSCISSALMAEALAIRCAVMTAAVKR</sequence>
<proteinExistence type="predicted"/>
<name>A0A8S9N889_BRACR</name>
<dbReference type="AlphaFoldDB" id="A0A8S9N889"/>
<accession>A0A8S9N889</accession>
<reference evidence="1" key="1">
    <citation type="submission" date="2019-12" db="EMBL/GenBank/DDBJ databases">
        <title>Genome sequencing and annotation of Brassica cretica.</title>
        <authorList>
            <person name="Studholme D.J."/>
            <person name="Sarris P."/>
        </authorList>
    </citation>
    <scope>NUCLEOTIDE SEQUENCE</scope>
    <source>
        <strain evidence="1">PFS-109/04</strain>
        <tissue evidence="1">Leaf</tissue>
    </source>
</reference>